<dbReference type="Gene3D" id="3.30.450.20">
    <property type="entry name" value="PAS domain"/>
    <property type="match status" value="1"/>
</dbReference>
<dbReference type="InterPro" id="IPR052155">
    <property type="entry name" value="Biofilm_reg_signaling"/>
</dbReference>
<name>A0A916R5F9_9HYPH</name>
<dbReference type="OrthoDB" id="9814202at2"/>
<dbReference type="Pfam" id="PF00563">
    <property type="entry name" value="EAL"/>
    <property type="match status" value="1"/>
</dbReference>
<sequence length="706" mass="77174">MQEELGSPRTGEALLLDAALQAIPFGFCVWSPDFSLVLWNQHYLDIYGFPGTAIRRGMSLYELVALSCKLGNHPDTSVEDFYEAYTAELLSNRSGARMVNLELTAAQRTLETAHIYAPGLGWVVTHEDVTDELARSDMMAERKHELERQYALLDAAINNMSQGLSMFDAKCRLVACNRVYAQMYGLPEELTRPETEFAAILDHRLASNRHAPVDREQYFRERMAILTGGKYVREVVKMTDGTYLSLRHQPLDGGGVVTTHEDITEQLAAEARMRHIATHDALTDLPNRALFREHLEATCQNTEAGRHFALLAINLDNFRAINDSNGHAMGDHVLRTIAQRLVDLAGSKGRVARLGGDEFGIILTGLKDPRQAADTASAIVASVAEPIIDGILRQQVTASVGIAVGPADGHSADTMMNNADLALARAKSEGRSTYHFFEAGMDAALQRRRAIETGLRAALETDALELVFQPLVGLDCNKIVAAEALLRWTHPEFGPISPVEFIPIAEESGLIRPIGVRVLEKAAKAAANWPAEIAVAVNLSSVQFARGDLVAQVAEALKCSGLESWRLELEITESLLLEDSAANLDTLHKLRDLGIRIAMDDFGTGYSALSYLRAFPFDKIKIDRAFMSDIATKSDSRAIVKAMIGLGTSLGMTTVAEGVETIEQLEVIRAEGCAQVQGYYFSPPVSAEAFAQMVASETIKAEKTAC</sequence>
<organism evidence="3 4">
    <name type="scientific">Pelagibacterium lentulum</name>
    <dbReference type="NCBI Taxonomy" id="2029865"/>
    <lineage>
        <taxon>Bacteria</taxon>
        <taxon>Pseudomonadati</taxon>
        <taxon>Pseudomonadota</taxon>
        <taxon>Alphaproteobacteria</taxon>
        <taxon>Hyphomicrobiales</taxon>
        <taxon>Devosiaceae</taxon>
        <taxon>Pelagibacterium</taxon>
    </lineage>
</organism>
<dbReference type="SMART" id="SM00267">
    <property type="entry name" value="GGDEF"/>
    <property type="match status" value="1"/>
</dbReference>
<dbReference type="Gene3D" id="3.30.70.270">
    <property type="match status" value="1"/>
</dbReference>
<dbReference type="PANTHER" id="PTHR44757:SF2">
    <property type="entry name" value="BIOFILM ARCHITECTURE MAINTENANCE PROTEIN MBAA"/>
    <property type="match status" value="1"/>
</dbReference>
<dbReference type="InterPro" id="IPR000014">
    <property type="entry name" value="PAS"/>
</dbReference>
<proteinExistence type="predicted"/>
<feature type="domain" description="EAL" evidence="1">
    <location>
        <begin position="448"/>
        <end position="698"/>
    </location>
</feature>
<evidence type="ECO:0000259" key="2">
    <source>
        <dbReference type="PROSITE" id="PS50887"/>
    </source>
</evidence>
<dbReference type="InterPro" id="IPR043128">
    <property type="entry name" value="Rev_trsase/Diguanyl_cyclase"/>
</dbReference>
<gene>
    <name evidence="3" type="ORF">GCM10011499_02700</name>
</gene>
<dbReference type="RefSeq" id="WP_127070597.1">
    <property type="nucleotide sequence ID" value="NZ_BMKB01000001.1"/>
</dbReference>
<dbReference type="SUPFAM" id="SSF141868">
    <property type="entry name" value="EAL domain-like"/>
    <property type="match status" value="1"/>
</dbReference>
<dbReference type="SUPFAM" id="SSF55785">
    <property type="entry name" value="PYP-like sensor domain (PAS domain)"/>
    <property type="match status" value="2"/>
</dbReference>
<dbReference type="SMART" id="SM00052">
    <property type="entry name" value="EAL"/>
    <property type="match status" value="1"/>
</dbReference>
<reference evidence="3 4" key="1">
    <citation type="journal article" date="2014" name="Int. J. Syst. Evol. Microbiol.">
        <title>Complete genome sequence of Corynebacterium casei LMG S-19264T (=DSM 44701T), isolated from a smear-ripened cheese.</title>
        <authorList>
            <consortium name="US DOE Joint Genome Institute (JGI-PGF)"/>
            <person name="Walter F."/>
            <person name="Albersmeier A."/>
            <person name="Kalinowski J."/>
            <person name="Ruckert C."/>
        </authorList>
    </citation>
    <scope>NUCLEOTIDE SEQUENCE [LARGE SCALE GENOMIC DNA]</scope>
    <source>
        <strain evidence="3 4">CGMCC 1.15896</strain>
    </source>
</reference>
<dbReference type="PROSITE" id="PS50887">
    <property type="entry name" value="GGDEF"/>
    <property type="match status" value="1"/>
</dbReference>
<evidence type="ECO:0000313" key="4">
    <source>
        <dbReference type="Proteomes" id="UP000596977"/>
    </source>
</evidence>
<comment type="caution">
    <text evidence="3">The sequence shown here is derived from an EMBL/GenBank/DDBJ whole genome shotgun (WGS) entry which is preliminary data.</text>
</comment>
<dbReference type="AlphaFoldDB" id="A0A916R5F9"/>
<dbReference type="EMBL" id="BMKB01000001">
    <property type="protein sequence ID" value="GGA36836.1"/>
    <property type="molecule type" value="Genomic_DNA"/>
</dbReference>
<dbReference type="SMART" id="SM00091">
    <property type="entry name" value="PAS"/>
    <property type="match status" value="2"/>
</dbReference>
<dbReference type="InterPro" id="IPR000160">
    <property type="entry name" value="GGDEF_dom"/>
</dbReference>
<dbReference type="Pfam" id="PF12860">
    <property type="entry name" value="PAS_7"/>
    <property type="match status" value="2"/>
</dbReference>
<dbReference type="Gene3D" id="3.20.20.450">
    <property type="entry name" value="EAL domain"/>
    <property type="match status" value="1"/>
</dbReference>
<feature type="domain" description="GGDEF" evidence="2">
    <location>
        <begin position="306"/>
        <end position="439"/>
    </location>
</feature>
<dbReference type="InterPro" id="IPR001633">
    <property type="entry name" value="EAL_dom"/>
</dbReference>
<dbReference type="InterPro" id="IPR035919">
    <property type="entry name" value="EAL_sf"/>
</dbReference>
<dbReference type="InterPro" id="IPR029787">
    <property type="entry name" value="Nucleotide_cyclase"/>
</dbReference>
<evidence type="ECO:0000259" key="1">
    <source>
        <dbReference type="PROSITE" id="PS50883"/>
    </source>
</evidence>
<protein>
    <submittedName>
        <fullName evidence="3">Uncharacterized protein</fullName>
    </submittedName>
</protein>
<dbReference type="PANTHER" id="PTHR44757">
    <property type="entry name" value="DIGUANYLATE CYCLASE DGCP"/>
    <property type="match status" value="1"/>
</dbReference>
<keyword evidence="4" id="KW-1185">Reference proteome</keyword>
<accession>A0A916R5F9</accession>
<dbReference type="SUPFAM" id="SSF55073">
    <property type="entry name" value="Nucleotide cyclase"/>
    <property type="match status" value="1"/>
</dbReference>
<dbReference type="Proteomes" id="UP000596977">
    <property type="component" value="Unassembled WGS sequence"/>
</dbReference>
<dbReference type="Pfam" id="PF00990">
    <property type="entry name" value="GGDEF"/>
    <property type="match status" value="1"/>
</dbReference>
<evidence type="ECO:0000313" key="3">
    <source>
        <dbReference type="EMBL" id="GGA36836.1"/>
    </source>
</evidence>
<dbReference type="CDD" id="cd01948">
    <property type="entry name" value="EAL"/>
    <property type="match status" value="1"/>
</dbReference>
<dbReference type="CDD" id="cd01949">
    <property type="entry name" value="GGDEF"/>
    <property type="match status" value="1"/>
</dbReference>
<dbReference type="PROSITE" id="PS50883">
    <property type="entry name" value="EAL"/>
    <property type="match status" value="1"/>
</dbReference>
<dbReference type="NCBIfam" id="TIGR00254">
    <property type="entry name" value="GGDEF"/>
    <property type="match status" value="1"/>
</dbReference>
<dbReference type="InterPro" id="IPR035965">
    <property type="entry name" value="PAS-like_dom_sf"/>
</dbReference>